<reference evidence="3" key="3">
    <citation type="submission" date="2023-06" db="EMBL/GenBank/DDBJ databases">
        <title>Pangenomics reveal diversification of enzyme families and niche specialization in globally abundant SAR202 bacteria.</title>
        <authorList>
            <person name="Saw J.H.W."/>
        </authorList>
    </citation>
    <scope>NUCLEOTIDE SEQUENCE [LARGE SCALE GENOMIC DNA]</scope>
    <source>
        <strain evidence="3">JH1073</strain>
    </source>
</reference>
<dbReference type="RefSeq" id="WP_342822313.1">
    <property type="nucleotide sequence ID" value="NZ_CP046146.1"/>
</dbReference>
<reference evidence="3 4" key="1">
    <citation type="submission" date="2019-11" db="EMBL/GenBank/DDBJ databases">
        <authorList>
            <person name="Cho J.-C."/>
        </authorList>
    </citation>
    <scope>NUCLEOTIDE SEQUENCE [LARGE SCALE GENOMIC DNA]</scope>
    <source>
        <strain evidence="2 3">JH1073</strain>
        <strain evidence="1 4">JH702</strain>
    </source>
</reference>
<proteinExistence type="predicted"/>
<evidence type="ECO:0000313" key="4">
    <source>
        <dbReference type="Proteomes" id="UP001321249"/>
    </source>
</evidence>
<dbReference type="EMBL" id="WMBE01000001">
    <property type="protein sequence ID" value="MDG0866248.1"/>
    <property type="molecule type" value="Genomic_DNA"/>
</dbReference>
<dbReference type="InterPro" id="IPR035959">
    <property type="entry name" value="RutC-like_sf"/>
</dbReference>
<keyword evidence="3" id="KW-1185">Reference proteome</keyword>
<protein>
    <submittedName>
        <fullName evidence="2">Uncharacterized protein</fullName>
    </submittedName>
</protein>
<sequence>MGKFYDNSIVPDHLKRDFDVYDRINDLNMDLGSFEDNVTSLKGAGICGIVFHESGLVYLSGHGYGPGQMYDDPDRIKEGQDAAEWVANSMIKRLHWGLTCGGEGGDLNDVIYTVKALGMVVSTDVAFNGGPAVMNGFSERWQSVFGGGKGEFANDGEDQNYGGVHARSAIGGFTGRFSIEPEIIVAIPPELSKAIIQNRGWIFPLPPKVLEQVSAARS</sequence>
<gene>
    <name evidence="1" type="ORF">GKO46_04075</name>
    <name evidence="2" type="ORF">GKO48_05185</name>
</gene>
<dbReference type="Proteomes" id="UP001321249">
    <property type="component" value="Unassembled WGS sequence"/>
</dbReference>
<reference evidence="2" key="2">
    <citation type="journal article" date="2023" name="Nat. Commun.">
        <title>Cultivation of marine bacteria of the SAR202 clade.</title>
        <authorList>
            <person name="Lim Y."/>
            <person name="Seo J.H."/>
            <person name="Giovannoni S.J."/>
            <person name="Kang I."/>
            <person name="Cho J.C."/>
        </authorList>
    </citation>
    <scope>NUCLEOTIDE SEQUENCE</scope>
    <source>
        <strain evidence="2">JH1073</strain>
    </source>
</reference>
<dbReference type="EMBL" id="CP046147">
    <property type="protein sequence ID" value="WFG39033.1"/>
    <property type="molecule type" value="Genomic_DNA"/>
</dbReference>
<accession>A0AAJ5ZJ10</accession>
<evidence type="ECO:0000313" key="1">
    <source>
        <dbReference type="EMBL" id="MDG0866248.1"/>
    </source>
</evidence>
<evidence type="ECO:0000313" key="2">
    <source>
        <dbReference type="EMBL" id="WFG39033.1"/>
    </source>
</evidence>
<evidence type="ECO:0000313" key="3">
    <source>
        <dbReference type="Proteomes" id="UP001219901"/>
    </source>
</evidence>
<dbReference type="AlphaFoldDB" id="A0AAJ5ZJ10"/>
<organism evidence="2 3">
    <name type="scientific">Candidatus Lucifugimonas marina</name>
    <dbReference type="NCBI Taxonomy" id="3038979"/>
    <lineage>
        <taxon>Bacteria</taxon>
        <taxon>Bacillati</taxon>
        <taxon>Chloroflexota</taxon>
        <taxon>Dehalococcoidia</taxon>
        <taxon>SAR202 cluster</taxon>
        <taxon>Candidatus Lucifugimonadales</taxon>
        <taxon>Candidatus Lucifugimonadaceae</taxon>
        <taxon>Candidatus Lucifugimonas</taxon>
    </lineage>
</organism>
<dbReference type="SUPFAM" id="SSF55298">
    <property type="entry name" value="YjgF-like"/>
    <property type="match status" value="1"/>
</dbReference>
<dbReference type="Gene3D" id="3.30.1330.40">
    <property type="entry name" value="RutC-like"/>
    <property type="match status" value="1"/>
</dbReference>
<name>A0AAJ5ZJ10_9CHLR</name>
<dbReference type="Proteomes" id="UP001219901">
    <property type="component" value="Chromosome"/>
</dbReference>